<name>A0A9J6EY69_RHIMP</name>
<protein>
    <submittedName>
        <fullName evidence="1">Uncharacterized protein</fullName>
    </submittedName>
</protein>
<dbReference type="AlphaFoldDB" id="A0A9J6EY69"/>
<reference evidence="1" key="2">
    <citation type="submission" date="2021-09" db="EMBL/GenBank/DDBJ databases">
        <authorList>
            <person name="Jia N."/>
            <person name="Wang J."/>
            <person name="Shi W."/>
            <person name="Du L."/>
            <person name="Sun Y."/>
            <person name="Zhan W."/>
            <person name="Jiang J."/>
            <person name="Wang Q."/>
            <person name="Zhang B."/>
            <person name="Ji P."/>
            <person name="Sakyi L.B."/>
            <person name="Cui X."/>
            <person name="Yuan T."/>
            <person name="Jiang B."/>
            <person name="Yang W."/>
            <person name="Lam T.T.-Y."/>
            <person name="Chang Q."/>
            <person name="Ding S."/>
            <person name="Wang X."/>
            <person name="Zhu J."/>
            <person name="Ruan X."/>
            <person name="Zhao L."/>
            <person name="Wei J."/>
            <person name="Que T."/>
            <person name="Du C."/>
            <person name="Cheng J."/>
            <person name="Dai P."/>
            <person name="Han X."/>
            <person name="Huang E."/>
            <person name="Gao Y."/>
            <person name="Liu J."/>
            <person name="Shao H."/>
            <person name="Ye R."/>
            <person name="Li L."/>
            <person name="Wei W."/>
            <person name="Wang X."/>
            <person name="Wang C."/>
            <person name="Huo Q."/>
            <person name="Li W."/>
            <person name="Guo W."/>
            <person name="Chen H."/>
            <person name="Chen S."/>
            <person name="Zhou L."/>
            <person name="Zhou L."/>
            <person name="Ni X."/>
            <person name="Tian J."/>
            <person name="Zhou Y."/>
            <person name="Sheng Y."/>
            <person name="Liu T."/>
            <person name="Pan Y."/>
            <person name="Xia L."/>
            <person name="Li J."/>
            <person name="Zhao F."/>
            <person name="Cao W."/>
        </authorList>
    </citation>
    <scope>NUCLEOTIDE SEQUENCE</scope>
    <source>
        <strain evidence="1">Rmic-2018</strain>
        <tissue evidence="1">Larvae</tissue>
    </source>
</reference>
<comment type="caution">
    <text evidence="1">The sequence shown here is derived from an EMBL/GenBank/DDBJ whole genome shotgun (WGS) entry which is preliminary data.</text>
</comment>
<dbReference type="Proteomes" id="UP000821866">
    <property type="component" value="Chromosome 1"/>
</dbReference>
<accession>A0A9J6EY69</accession>
<reference evidence="1" key="1">
    <citation type="journal article" date="2020" name="Cell">
        <title>Large-Scale Comparative Analyses of Tick Genomes Elucidate Their Genetic Diversity and Vector Capacities.</title>
        <authorList>
            <consortium name="Tick Genome and Microbiome Consortium (TIGMIC)"/>
            <person name="Jia N."/>
            <person name="Wang J."/>
            <person name="Shi W."/>
            <person name="Du L."/>
            <person name="Sun Y."/>
            <person name="Zhan W."/>
            <person name="Jiang J.F."/>
            <person name="Wang Q."/>
            <person name="Zhang B."/>
            <person name="Ji P."/>
            <person name="Bell-Sakyi L."/>
            <person name="Cui X.M."/>
            <person name="Yuan T.T."/>
            <person name="Jiang B.G."/>
            <person name="Yang W.F."/>
            <person name="Lam T.T."/>
            <person name="Chang Q.C."/>
            <person name="Ding S.J."/>
            <person name="Wang X.J."/>
            <person name="Zhu J.G."/>
            <person name="Ruan X.D."/>
            <person name="Zhao L."/>
            <person name="Wei J.T."/>
            <person name="Ye R.Z."/>
            <person name="Que T.C."/>
            <person name="Du C.H."/>
            <person name="Zhou Y.H."/>
            <person name="Cheng J.X."/>
            <person name="Dai P.F."/>
            <person name="Guo W.B."/>
            <person name="Han X.H."/>
            <person name="Huang E.J."/>
            <person name="Li L.F."/>
            <person name="Wei W."/>
            <person name="Gao Y.C."/>
            <person name="Liu J.Z."/>
            <person name="Shao H.Z."/>
            <person name="Wang X."/>
            <person name="Wang C.C."/>
            <person name="Yang T.C."/>
            <person name="Huo Q.B."/>
            <person name="Li W."/>
            <person name="Chen H.Y."/>
            <person name="Chen S.E."/>
            <person name="Zhou L.G."/>
            <person name="Ni X.B."/>
            <person name="Tian J.H."/>
            <person name="Sheng Y."/>
            <person name="Liu T."/>
            <person name="Pan Y.S."/>
            <person name="Xia L.Y."/>
            <person name="Li J."/>
            <person name="Zhao F."/>
            <person name="Cao W.C."/>
        </authorList>
    </citation>
    <scope>NUCLEOTIDE SEQUENCE</scope>
    <source>
        <strain evidence="1">Rmic-2018</strain>
    </source>
</reference>
<organism evidence="1 2">
    <name type="scientific">Rhipicephalus microplus</name>
    <name type="common">Cattle tick</name>
    <name type="synonym">Boophilus microplus</name>
    <dbReference type="NCBI Taxonomy" id="6941"/>
    <lineage>
        <taxon>Eukaryota</taxon>
        <taxon>Metazoa</taxon>
        <taxon>Ecdysozoa</taxon>
        <taxon>Arthropoda</taxon>
        <taxon>Chelicerata</taxon>
        <taxon>Arachnida</taxon>
        <taxon>Acari</taxon>
        <taxon>Parasitiformes</taxon>
        <taxon>Ixodida</taxon>
        <taxon>Ixodoidea</taxon>
        <taxon>Ixodidae</taxon>
        <taxon>Rhipicephalinae</taxon>
        <taxon>Rhipicephalus</taxon>
        <taxon>Boophilus</taxon>
    </lineage>
</organism>
<dbReference type="EMBL" id="JABSTU010000001">
    <property type="protein sequence ID" value="KAH8039362.1"/>
    <property type="molecule type" value="Genomic_DNA"/>
</dbReference>
<sequence length="130" mass="14104">MRHRRSHRCAAIMPEAMLDGELTTEEANAPGWIAAHKKRPASPPQATGQQYRVPTGALYAGALKKIAATSRLPPIHADQCRVIVTPGGGLDVHKCIKMKFLDSLLLAAWLPPTAADEDIVCPTTRKIFSL</sequence>
<proteinExistence type="predicted"/>
<gene>
    <name evidence="1" type="ORF">HPB51_005692</name>
</gene>
<keyword evidence="2" id="KW-1185">Reference proteome</keyword>
<evidence type="ECO:0000313" key="2">
    <source>
        <dbReference type="Proteomes" id="UP000821866"/>
    </source>
</evidence>
<evidence type="ECO:0000313" key="1">
    <source>
        <dbReference type="EMBL" id="KAH8039362.1"/>
    </source>
</evidence>